<evidence type="ECO:0000313" key="2">
    <source>
        <dbReference type="Proteomes" id="UP000281738"/>
    </source>
</evidence>
<organism evidence="1 2">
    <name type="scientific">Nocardioides aurantiacus</name>
    <dbReference type="NCBI Taxonomy" id="86796"/>
    <lineage>
        <taxon>Bacteria</taxon>
        <taxon>Bacillati</taxon>
        <taxon>Actinomycetota</taxon>
        <taxon>Actinomycetes</taxon>
        <taxon>Propionibacteriales</taxon>
        <taxon>Nocardioidaceae</taxon>
        <taxon>Nocardioides</taxon>
    </lineage>
</organism>
<comment type="caution">
    <text evidence="1">The sequence shown here is derived from an EMBL/GenBank/DDBJ whole genome shotgun (WGS) entry which is preliminary data.</text>
</comment>
<dbReference type="RefSeq" id="WP_148077083.1">
    <property type="nucleotide sequence ID" value="NZ_RKHO01000001.1"/>
</dbReference>
<dbReference type="EMBL" id="RKHO01000001">
    <property type="protein sequence ID" value="ROR91787.1"/>
    <property type="molecule type" value="Genomic_DNA"/>
</dbReference>
<dbReference type="AlphaFoldDB" id="A0A3N2CW64"/>
<keyword evidence="2" id="KW-1185">Reference proteome</keyword>
<protein>
    <recommendedName>
        <fullName evidence="3">Minor tail protein</fullName>
    </recommendedName>
</protein>
<reference evidence="1 2" key="1">
    <citation type="submission" date="2018-11" db="EMBL/GenBank/DDBJ databases">
        <title>Sequencing the genomes of 1000 actinobacteria strains.</title>
        <authorList>
            <person name="Klenk H.-P."/>
        </authorList>
    </citation>
    <scope>NUCLEOTIDE SEQUENCE [LARGE SCALE GENOMIC DNA]</scope>
    <source>
        <strain evidence="1 2">DSM 12652</strain>
    </source>
</reference>
<sequence length="413" mass="41970">MAGITVGGTTDDWILNSSTGLPLKRASKLRRYATLTGGSPLTLTLNGQSVTEIPVPPGGFYPEHTLPEGVSTTYVVALETANATDANFAAAPRYKEVPPGSGGGGGTSDYNALLNKPTLSTVAGTGAYADLTGKPTLAAVAGTGSYGDLSGKPTIPTTPGEVGAAAATHTHSATQISNSTTTGRNVLTAADKAAARAAIGLVTGSPAADEYQLLDTANVGLGAVQPPPAKGQFVMPSVTHGAQTPRAGTHYVPLYLTPGTYDALGCNVNVQQVGGSTTFKLALFKAHPLGLWDDSTGPLREATVDLTTGGTGQRTVTVTDLVVTEPGWYYVAALYAVTTAPTTSATLLCSQGTTGYSLPWTTITGNVPKTAYIYLSVTAWPTTTIAADGTVNASLTVNGNLNSPIVGVRRKAA</sequence>
<evidence type="ECO:0000313" key="1">
    <source>
        <dbReference type="EMBL" id="ROR91787.1"/>
    </source>
</evidence>
<proteinExistence type="predicted"/>
<evidence type="ECO:0008006" key="3">
    <source>
        <dbReference type="Google" id="ProtNLM"/>
    </source>
</evidence>
<dbReference type="Proteomes" id="UP000281738">
    <property type="component" value="Unassembled WGS sequence"/>
</dbReference>
<name>A0A3N2CW64_9ACTN</name>
<gene>
    <name evidence="1" type="ORF">EDD33_2662</name>
</gene>
<accession>A0A3N2CW64</accession>